<protein>
    <submittedName>
        <fullName evidence="1">Uncharacterized protein</fullName>
    </submittedName>
</protein>
<name>M7BAH9_CHEMY</name>
<dbReference type="Proteomes" id="UP000031443">
    <property type="component" value="Unassembled WGS sequence"/>
</dbReference>
<dbReference type="EMBL" id="KB533688">
    <property type="protein sequence ID" value="EMP34169.1"/>
    <property type="molecule type" value="Genomic_DNA"/>
</dbReference>
<evidence type="ECO:0000313" key="2">
    <source>
        <dbReference type="Proteomes" id="UP000031443"/>
    </source>
</evidence>
<proteinExistence type="predicted"/>
<keyword evidence="2" id="KW-1185">Reference proteome</keyword>
<gene>
    <name evidence="1" type="ORF">UY3_08674</name>
</gene>
<organism evidence="1 2">
    <name type="scientific">Chelonia mydas</name>
    <name type="common">Green sea-turtle</name>
    <name type="synonym">Chelonia agassizi</name>
    <dbReference type="NCBI Taxonomy" id="8469"/>
    <lineage>
        <taxon>Eukaryota</taxon>
        <taxon>Metazoa</taxon>
        <taxon>Chordata</taxon>
        <taxon>Craniata</taxon>
        <taxon>Vertebrata</taxon>
        <taxon>Euteleostomi</taxon>
        <taxon>Archelosauria</taxon>
        <taxon>Testudinata</taxon>
        <taxon>Testudines</taxon>
        <taxon>Cryptodira</taxon>
        <taxon>Durocryptodira</taxon>
        <taxon>Americhelydia</taxon>
        <taxon>Chelonioidea</taxon>
        <taxon>Cheloniidae</taxon>
        <taxon>Chelonia</taxon>
    </lineage>
</organism>
<dbReference type="AlphaFoldDB" id="M7BAH9"/>
<sequence>MVRGWLQQGGAAACPGALGSTAVALPATGAPGSTVEALEVDCSLELGSECSRATGVMPYASAGNMDRKHHSSSEEEKKVLSHNRAALPMLLKTSPAANTMISTVAFPCTEIAIAAAV</sequence>
<accession>M7BAH9</accession>
<reference evidence="2" key="1">
    <citation type="journal article" date="2013" name="Nat. Genet.">
        <title>The draft genomes of soft-shell turtle and green sea turtle yield insights into the development and evolution of the turtle-specific body plan.</title>
        <authorList>
            <person name="Wang Z."/>
            <person name="Pascual-Anaya J."/>
            <person name="Zadissa A."/>
            <person name="Li W."/>
            <person name="Niimura Y."/>
            <person name="Huang Z."/>
            <person name="Li C."/>
            <person name="White S."/>
            <person name="Xiong Z."/>
            <person name="Fang D."/>
            <person name="Wang B."/>
            <person name="Ming Y."/>
            <person name="Chen Y."/>
            <person name="Zheng Y."/>
            <person name="Kuraku S."/>
            <person name="Pignatelli M."/>
            <person name="Herrero J."/>
            <person name="Beal K."/>
            <person name="Nozawa M."/>
            <person name="Li Q."/>
            <person name="Wang J."/>
            <person name="Zhang H."/>
            <person name="Yu L."/>
            <person name="Shigenobu S."/>
            <person name="Wang J."/>
            <person name="Liu J."/>
            <person name="Flicek P."/>
            <person name="Searle S."/>
            <person name="Wang J."/>
            <person name="Kuratani S."/>
            <person name="Yin Y."/>
            <person name="Aken B."/>
            <person name="Zhang G."/>
            <person name="Irie N."/>
        </authorList>
    </citation>
    <scope>NUCLEOTIDE SEQUENCE [LARGE SCALE GENOMIC DNA]</scope>
</reference>
<evidence type="ECO:0000313" key="1">
    <source>
        <dbReference type="EMBL" id="EMP34169.1"/>
    </source>
</evidence>